<proteinExistence type="predicted"/>
<dbReference type="PANTHER" id="PTHR34322:SF2">
    <property type="entry name" value="TRANSPOSASE IS200-LIKE DOMAIN-CONTAINING PROTEIN"/>
    <property type="match status" value="1"/>
</dbReference>
<dbReference type="PANTHER" id="PTHR34322">
    <property type="entry name" value="TRANSPOSASE, Y1_TNP DOMAIN-CONTAINING"/>
    <property type="match status" value="1"/>
</dbReference>
<dbReference type="SUPFAM" id="SSF143422">
    <property type="entry name" value="Transposase IS200-like"/>
    <property type="match status" value="1"/>
</dbReference>
<protein>
    <recommendedName>
        <fullName evidence="1">Transposase IS200-like domain-containing protein</fullName>
    </recommendedName>
</protein>
<dbReference type="InterPro" id="IPR036515">
    <property type="entry name" value="Transposase_17_sf"/>
</dbReference>
<dbReference type="InterPro" id="IPR002686">
    <property type="entry name" value="Transposase_17"/>
</dbReference>
<dbReference type="EMBL" id="BMFV01000002">
    <property type="protein sequence ID" value="GGH76020.1"/>
    <property type="molecule type" value="Genomic_DNA"/>
</dbReference>
<dbReference type="Pfam" id="PF01797">
    <property type="entry name" value="Y1_Tnp"/>
    <property type="match status" value="1"/>
</dbReference>
<evidence type="ECO:0000313" key="3">
    <source>
        <dbReference type="Proteomes" id="UP000656813"/>
    </source>
</evidence>
<evidence type="ECO:0000313" key="2">
    <source>
        <dbReference type="EMBL" id="GGH76020.1"/>
    </source>
</evidence>
<dbReference type="GO" id="GO:0006313">
    <property type="term" value="P:DNA transposition"/>
    <property type="evidence" value="ECO:0007669"/>
    <property type="project" value="InterPro"/>
</dbReference>
<dbReference type="GO" id="GO:0003677">
    <property type="term" value="F:DNA binding"/>
    <property type="evidence" value="ECO:0007669"/>
    <property type="project" value="InterPro"/>
</dbReference>
<comment type="caution">
    <text evidence="2">The sequence shown here is derived from an EMBL/GenBank/DDBJ whole genome shotgun (WGS) entry which is preliminary data.</text>
</comment>
<keyword evidence="3" id="KW-1185">Reference proteome</keyword>
<dbReference type="GO" id="GO:0004803">
    <property type="term" value="F:transposase activity"/>
    <property type="evidence" value="ECO:0007669"/>
    <property type="project" value="InterPro"/>
</dbReference>
<organism evidence="2 3">
    <name type="scientific">Pullulanibacillus pueri</name>
    <dbReference type="NCBI Taxonomy" id="1437324"/>
    <lineage>
        <taxon>Bacteria</taxon>
        <taxon>Bacillati</taxon>
        <taxon>Bacillota</taxon>
        <taxon>Bacilli</taxon>
        <taxon>Bacillales</taxon>
        <taxon>Sporolactobacillaceae</taxon>
        <taxon>Pullulanibacillus</taxon>
    </lineage>
</organism>
<reference evidence="2" key="1">
    <citation type="journal article" date="2014" name="Int. J. Syst. Evol. Microbiol.">
        <title>Complete genome sequence of Corynebacterium casei LMG S-19264T (=DSM 44701T), isolated from a smear-ripened cheese.</title>
        <authorList>
            <consortium name="US DOE Joint Genome Institute (JGI-PGF)"/>
            <person name="Walter F."/>
            <person name="Albersmeier A."/>
            <person name="Kalinowski J."/>
            <person name="Ruckert C."/>
        </authorList>
    </citation>
    <scope>NUCLEOTIDE SEQUENCE</scope>
    <source>
        <strain evidence="2">CGMCC 1.12777</strain>
    </source>
</reference>
<dbReference type="Proteomes" id="UP000656813">
    <property type="component" value="Unassembled WGS sequence"/>
</dbReference>
<feature type="domain" description="Transposase IS200-like" evidence="1">
    <location>
        <begin position="9"/>
        <end position="123"/>
    </location>
</feature>
<accession>A0A8J2ZT50</accession>
<name>A0A8J2ZT50_9BACL</name>
<sequence>MPRKPRRKSRNGIYHIVLRGVNKQTIFEDDEDKIRFLDTVRRYKKTCKYFLYGYCLMDNHVHLLLKETNESVSKVIQRLSASYVYWYNHKYERYGHLFQERFKSENVETARYFLTVLRYIHQNPIKAGLSTNVFDCGWTSINEYMSKADLVDIDLGLKLFALDQREALKRFIDFMSLLNDDTCLEAHVKTKVSDTEVKNILNTLGITNMSVLQQLEKAKRDVLLRRLKGLNGVSIRQLSRITGLSKSVIDRAR</sequence>
<dbReference type="Gene3D" id="3.30.70.1290">
    <property type="entry name" value="Transposase IS200-like"/>
    <property type="match status" value="1"/>
</dbReference>
<reference evidence="2" key="2">
    <citation type="submission" date="2020-09" db="EMBL/GenBank/DDBJ databases">
        <authorList>
            <person name="Sun Q."/>
            <person name="Zhou Y."/>
        </authorList>
    </citation>
    <scope>NUCLEOTIDE SEQUENCE</scope>
    <source>
        <strain evidence="2">CGMCC 1.12777</strain>
    </source>
</reference>
<gene>
    <name evidence="2" type="ORF">GCM10007096_05840</name>
</gene>
<dbReference type="AlphaFoldDB" id="A0A8J2ZT50"/>
<dbReference type="SMART" id="SM01321">
    <property type="entry name" value="Y1_Tnp"/>
    <property type="match status" value="1"/>
</dbReference>
<evidence type="ECO:0000259" key="1">
    <source>
        <dbReference type="SMART" id="SM01321"/>
    </source>
</evidence>
<dbReference type="RefSeq" id="WP_188495890.1">
    <property type="nucleotide sequence ID" value="NZ_BMFV01000002.1"/>
</dbReference>